<evidence type="ECO:0000256" key="1">
    <source>
        <dbReference type="SAM" id="SignalP"/>
    </source>
</evidence>
<evidence type="ECO:0000313" key="3">
    <source>
        <dbReference type="Proteomes" id="UP000321080"/>
    </source>
</evidence>
<dbReference type="EMBL" id="VRKQ01000008">
    <property type="protein sequence ID" value="TXG38474.1"/>
    <property type="molecule type" value="Genomic_DNA"/>
</dbReference>
<dbReference type="Proteomes" id="UP000321080">
    <property type="component" value="Unassembled WGS sequence"/>
</dbReference>
<accession>A0A5C7GJL7</accession>
<comment type="caution">
    <text evidence="2">The sequence shown here is derived from an EMBL/GenBank/DDBJ whole genome shotgun (WGS) entry which is preliminary data.</text>
</comment>
<dbReference type="Pfam" id="PF07661">
    <property type="entry name" value="MORN_2"/>
    <property type="match status" value="5"/>
</dbReference>
<dbReference type="Gene3D" id="3.90.930.1">
    <property type="match status" value="1"/>
</dbReference>
<reference evidence="2 3" key="1">
    <citation type="submission" date="2019-08" db="EMBL/GenBank/DDBJ databases">
        <title>Seonamhaeicola sediminis sp. nov., isolated from marine sediment.</title>
        <authorList>
            <person name="Cao W.R."/>
        </authorList>
    </citation>
    <scope>NUCLEOTIDE SEQUENCE [LARGE SCALE GENOMIC DNA]</scope>
    <source>
        <strain evidence="2 3">1505</strain>
    </source>
</reference>
<dbReference type="SUPFAM" id="SSF82185">
    <property type="entry name" value="Histone H3 K4-specific methyltransferase SET7/9 N-terminal domain"/>
    <property type="match status" value="2"/>
</dbReference>
<dbReference type="Gene3D" id="2.20.110.10">
    <property type="entry name" value="Histone H3 K4-specific methyltransferase SET7/9 N-terminal domain"/>
    <property type="match status" value="2"/>
</dbReference>
<keyword evidence="1" id="KW-0732">Signal</keyword>
<dbReference type="AlphaFoldDB" id="A0A5C7GJL7"/>
<evidence type="ECO:0008006" key="4">
    <source>
        <dbReference type="Google" id="ProtNLM"/>
    </source>
</evidence>
<dbReference type="PROSITE" id="PS51257">
    <property type="entry name" value="PROKAR_LIPOPROTEIN"/>
    <property type="match status" value="1"/>
</dbReference>
<evidence type="ECO:0000313" key="2">
    <source>
        <dbReference type="EMBL" id="TXG38474.1"/>
    </source>
</evidence>
<name>A0A5C7GJL7_9FLAO</name>
<sequence length="362" mass="42771">MKIKLYILFLILFFSCKNNPNDSIFKNSDYVFYEEDGKKGYWQKISKDSDFKYKKGILNYYYDNGKRFGEIEILDSLPNRIEKLFDMETDSLIKTVWKKNNEEYKRIYEDGYYNHFYSNKGEIIIEEGLVKNNLEQGLWKRYWNTNGTLKQTINFRDGKKHGKRVNYWENGNTKDISNWNMDKQFGQGIIYYENGKIEEENHVKDGKLHGIVKEYYKSGNIKSKDKYWNGKKCDTSKTFYENGNLKELQLIDFDSLTLNSSGKEFRYFSNGNLKVEVEFVNFKANGNLIIYNEDGVIIERSKKLDNKHKGSFTIYYDSGIKQIEGNANNGYFHGKLNYFDENGKLIKIVKYDNGTALDSIIY</sequence>
<organism evidence="2 3">
    <name type="scientific">Seonamhaeicola maritimus</name>
    <dbReference type="NCBI Taxonomy" id="2591822"/>
    <lineage>
        <taxon>Bacteria</taxon>
        <taxon>Pseudomonadati</taxon>
        <taxon>Bacteroidota</taxon>
        <taxon>Flavobacteriia</taxon>
        <taxon>Flavobacteriales</taxon>
        <taxon>Flavobacteriaceae</taxon>
    </lineage>
</organism>
<feature type="signal peptide" evidence="1">
    <location>
        <begin position="1"/>
        <end position="20"/>
    </location>
</feature>
<proteinExistence type="predicted"/>
<feature type="chain" id="PRO_5022728188" description="Toxin-antitoxin system YwqK family antitoxin" evidence="1">
    <location>
        <begin position="21"/>
        <end position="362"/>
    </location>
</feature>
<dbReference type="InterPro" id="IPR011652">
    <property type="entry name" value="MORN_2"/>
</dbReference>
<gene>
    <name evidence="2" type="ORF">FUA22_00905</name>
</gene>
<dbReference type="OrthoDB" id="959177at2"/>
<keyword evidence="3" id="KW-1185">Reference proteome</keyword>
<protein>
    <recommendedName>
        <fullName evidence="4">Toxin-antitoxin system YwqK family antitoxin</fullName>
    </recommendedName>
</protein>
<dbReference type="RefSeq" id="WP_147765656.1">
    <property type="nucleotide sequence ID" value="NZ_VRKQ01000008.1"/>
</dbReference>